<gene>
    <name evidence="6" type="ORF">CVT24_010141</name>
</gene>
<dbReference type="Gene3D" id="1.10.30.10">
    <property type="entry name" value="High mobility group box domain"/>
    <property type="match status" value="1"/>
</dbReference>
<name>A0A409X6T7_9AGAR</name>
<dbReference type="InParanoid" id="A0A409X6T7"/>
<feature type="compositionally biased region" description="Basic residues" evidence="4">
    <location>
        <begin position="126"/>
        <end position="137"/>
    </location>
</feature>
<dbReference type="GO" id="GO:0005634">
    <property type="term" value="C:nucleus"/>
    <property type="evidence" value="ECO:0007669"/>
    <property type="project" value="UniProtKB-UniRule"/>
</dbReference>
<feature type="compositionally biased region" description="Low complexity" evidence="4">
    <location>
        <begin position="251"/>
        <end position="261"/>
    </location>
</feature>
<keyword evidence="1 3" id="KW-0238">DNA-binding</keyword>
<dbReference type="OrthoDB" id="1919336at2759"/>
<comment type="caution">
    <text evidence="6">The sequence shown here is derived from an EMBL/GenBank/DDBJ whole genome shotgun (WGS) entry which is preliminary data.</text>
</comment>
<dbReference type="Proteomes" id="UP000284842">
    <property type="component" value="Unassembled WGS sequence"/>
</dbReference>
<dbReference type="InterPro" id="IPR050140">
    <property type="entry name" value="SRY-related_HMG-box_TF-like"/>
</dbReference>
<reference evidence="6 7" key="1">
    <citation type="journal article" date="2018" name="Evol. Lett.">
        <title>Horizontal gene cluster transfer increased hallucinogenic mushroom diversity.</title>
        <authorList>
            <person name="Reynolds H.T."/>
            <person name="Vijayakumar V."/>
            <person name="Gluck-Thaler E."/>
            <person name="Korotkin H.B."/>
            <person name="Matheny P.B."/>
            <person name="Slot J.C."/>
        </authorList>
    </citation>
    <scope>NUCLEOTIDE SEQUENCE [LARGE SCALE GENOMIC DNA]</scope>
    <source>
        <strain evidence="6 7">2629</strain>
    </source>
</reference>
<proteinExistence type="predicted"/>
<evidence type="ECO:0000256" key="2">
    <source>
        <dbReference type="ARBA" id="ARBA00023163"/>
    </source>
</evidence>
<dbReference type="GO" id="GO:0030154">
    <property type="term" value="P:cell differentiation"/>
    <property type="evidence" value="ECO:0007669"/>
    <property type="project" value="TreeGrafter"/>
</dbReference>
<feature type="compositionally biased region" description="Basic and acidic residues" evidence="4">
    <location>
        <begin position="168"/>
        <end position="186"/>
    </location>
</feature>
<keyword evidence="2" id="KW-0804">Transcription</keyword>
<sequence>MSSLKQDRHDIEQASQSGSEDGSYALYPDTNRIEGEAEDESNSSLTSQTLNADGTPKRPMNAFMIFARRRRPQVSAENQAMRTGEISKILSKEWVSMPASEKQFYLEQAKQLKDTFNTKYPDYVYRRRPNNSRRRRRETGGMRSGSAIPDPHDDSGVPGDIDISPTMDDDHLDSMHYPRLSHDIGHSVDSGRYGINSTRSSGHPYGHPQDPPFSGRSEPRSYGGSSSVDRHGSAYGSSTSPRLGLPSGINYSYSHPPSHVSSHSRRLHLSSVPKGY</sequence>
<feature type="non-terminal residue" evidence="6">
    <location>
        <position position="276"/>
    </location>
</feature>
<feature type="domain" description="HMG box" evidence="5">
    <location>
        <begin position="56"/>
        <end position="124"/>
    </location>
</feature>
<dbReference type="Pfam" id="PF00505">
    <property type="entry name" value="HMG_box"/>
    <property type="match status" value="1"/>
</dbReference>
<evidence type="ECO:0000256" key="3">
    <source>
        <dbReference type="PROSITE-ProRule" id="PRU00267"/>
    </source>
</evidence>
<evidence type="ECO:0000256" key="4">
    <source>
        <dbReference type="SAM" id="MobiDB-lite"/>
    </source>
</evidence>
<organism evidence="6 7">
    <name type="scientific">Panaeolus cyanescens</name>
    <dbReference type="NCBI Taxonomy" id="181874"/>
    <lineage>
        <taxon>Eukaryota</taxon>
        <taxon>Fungi</taxon>
        <taxon>Dikarya</taxon>
        <taxon>Basidiomycota</taxon>
        <taxon>Agaricomycotina</taxon>
        <taxon>Agaricomycetes</taxon>
        <taxon>Agaricomycetidae</taxon>
        <taxon>Agaricales</taxon>
        <taxon>Agaricineae</taxon>
        <taxon>Galeropsidaceae</taxon>
        <taxon>Panaeolus</taxon>
    </lineage>
</organism>
<keyword evidence="3" id="KW-0539">Nucleus</keyword>
<dbReference type="SMART" id="SM00398">
    <property type="entry name" value="HMG"/>
    <property type="match status" value="1"/>
</dbReference>
<feature type="region of interest" description="Disordered" evidence="4">
    <location>
        <begin position="1"/>
        <end position="58"/>
    </location>
</feature>
<dbReference type="InterPro" id="IPR009071">
    <property type="entry name" value="HMG_box_dom"/>
</dbReference>
<dbReference type="PANTHER" id="PTHR10270">
    <property type="entry name" value="SOX TRANSCRIPTION FACTOR"/>
    <property type="match status" value="1"/>
</dbReference>
<dbReference type="EMBL" id="NHTK01004488">
    <property type="protein sequence ID" value="PPQ86450.1"/>
    <property type="molecule type" value="Genomic_DNA"/>
</dbReference>
<protein>
    <recommendedName>
        <fullName evidence="5">HMG box domain-containing protein</fullName>
    </recommendedName>
</protein>
<dbReference type="PROSITE" id="PS50118">
    <property type="entry name" value="HMG_BOX_2"/>
    <property type="match status" value="1"/>
</dbReference>
<keyword evidence="7" id="KW-1185">Reference proteome</keyword>
<dbReference type="GO" id="GO:0000978">
    <property type="term" value="F:RNA polymerase II cis-regulatory region sequence-specific DNA binding"/>
    <property type="evidence" value="ECO:0007669"/>
    <property type="project" value="TreeGrafter"/>
</dbReference>
<feature type="region of interest" description="Disordered" evidence="4">
    <location>
        <begin position="117"/>
        <end position="276"/>
    </location>
</feature>
<feature type="compositionally biased region" description="Polar residues" evidence="4">
    <location>
        <begin position="42"/>
        <end position="52"/>
    </location>
</feature>
<dbReference type="AlphaFoldDB" id="A0A409X6T7"/>
<dbReference type="GO" id="GO:0001228">
    <property type="term" value="F:DNA-binding transcription activator activity, RNA polymerase II-specific"/>
    <property type="evidence" value="ECO:0007669"/>
    <property type="project" value="TreeGrafter"/>
</dbReference>
<evidence type="ECO:0000259" key="5">
    <source>
        <dbReference type="PROSITE" id="PS50118"/>
    </source>
</evidence>
<dbReference type="InterPro" id="IPR036910">
    <property type="entry name" value="HMG_box_dom_sf"/>
</dbReference>
<dbReference type="SUPFAM" id="SSF47095">
    <property type="entry name" value="HMG-box"/>
    <property type="match status" value="1"/>
</dbReference>
<evidence type="ECO:0000313" key="7">
    <source>
        <dbReference type="Proteomes" id="UP000284842"/>
    </source>
</evidence>
<feature type="compositionally biased region" description="Basic and acidic residues" evidence="4">
    <location>
        <begin position="1"/>
        <end position="12"/>
    </location>
</feature>
<evidence type="ECO:0000256" key="1">
    <source>
        <dbReference type="ARBA" id="ARBA00023125"/>
    </source>
</evidence>
<dbReference type="PANTHER" id="PTHR10270:SF161">
    <property type="entry name" value="SEX-DETERMINING REGION Y PROTEIN"/>
    <property type="match status" value="1"/>
</dbReference>
<feature type="DNA-binding region" description="HMG box" evidence="3">
    <location>
        <begin position="56"/>
        <end position="124"/>
    </location>
</feature>
<evidence type="ECO:0000313" key="6">
    <source>
        <dbReference type="EMBL" id="PPQ86450.1"/>
    </source>
</evidence>
<accession>A0A409X6T7</accession>
<dbReference type="STRING" id="181874.A0A409X6T7"/>